<evidence type="ECO:0000313" key="2">
    <source>
        <dbReference type="EMBL" id="KII66470.1"/>
    </source>
</evidence>
<sequence>MTKYCVVSFKRPALKYVSKDKDVIAASDTHISNTESSKIIFFNSAFNFLLTTHSVSISKNNLWLKLKMEKGFFSMSGSVISFLTACCVDRLAIIVSMSILKTFTNSLSIILAISSRLSNRVTYEANRS</sequence>
<organism evidence="2 3">
    <name type="scientific">Thelohanellus kitauei</name>
    <name type="common">Myxosporean</name>
    <dbReference type="NCBI Taxonomy" id="669202"/>
    <lineage>
        <taxon>Eukaryota</taxon>
        <taxon>Metazoa</taxon>
        <taxon>Cnidaria</taxon>
        <taxon>Myxozoa</taxon>
        <taxon>Myxosporea</taxon>
        <taxon>Bivalvulida</taxon>
        <taxon>Platysporina</taxon>
        <taxon>Myxobolidae</taxon>
        <taxon>Thelohanellus</taxon>
    </lineage>
</organism>
<feature type="transmembrane region" description="Helical" evidence="1">
    <location>
        <begin position="78"/>
        <end position="100"/>
    </location>
</feature>
<evidence type="ECO:0000313" key="3">
    <source>
        <dbReference type="Proteomes" id="UP000031668"/>
    </source>
</evidence>
<keyword evidence="1" id="KW-0812">Transmembrane</keyword>
<proteinExistence type="predicted"/>
<dbReference type="Proteomes" id="UP000031668">
    <property type="component" value="Unassembled WGS sequence"/>
</dbReference>
<name>A0A0C2MQ44_THEKT</name>
<accession>A0A0C2MQ44</accession>
<keyword evidence="1" id="KW-1133">Transmembrane helix</keyword>
<feature type="transmembrane region" description="Helical" evidence="1">
    <location>
        <begin position="39"/>
        <end position="58"/>
    </location>
</feature>
<keyword evidence="3" id="KW-1185">Reference proteome</keyword>
<evidence type="ECO:0000256" key="1">
    <source>
        <dbReference type="SAM" id="Phobius"/>
    </source>
</evidence>
<dbReference type="AlphaFoldDB" id="A0A0C2MQ44"/>
<reference evidence="2 3" key="1">
    <citation type="journal article" date="2014" name="Genome Biol. Evol.">
        <title>The genome of the myxosporean Thelohanellus kitauei shows adaptations to nutrient acquisition within its fish host.</title>
        <authorList>
            <person name="Yang Y."/>
            <person name="Xiong J."/>
            <person name="Zhou Z."/>
            <person name="Huo F."/>
            <person name="Miao W."/>
            <person name="Ran C."/>
            <person name="Liu Y."/>
            <person name="Zhang J."/>
            <person name="Feng J."/>
            <person name="Wang M."/>
            <person name="Wang M."/>
            <person name="Wang L."/>
            <person name="Yao B."/>
        </authorList>
    </citation>
    <scope>NUCLEOTIDE SEQUENCE [LARGE SCALE GENOMIC DNA]</scope>
    <source>
        <strain evidence="2">Wuqing</strain>
    </source>
</reference>
<protein>
    <submittedName>
        <fullName evidence="2">Uncharacterized protein</fullName>
    </submittedName>
</protein>
<keyword evidence="1" id="KW-0472">Membrane</keyword>
<comment type="caution">
    <text evidence="2">The sequence shown here is derived from an EMBL/GenBank/DDBJ whole genome shotgun (WGS) entry which is preliminary data.</text>
</comment>
<dbReference type="EMBL" id="JWZT01003517">
    <property type="protein sequence ID" value="KII66470.1"/>
    <property type="molecule type" value="Genomic_DNA"/>
</dbReference>
<gene>
    <name evidence="2" type="ORF">RF11_11733</name>
</gene>